<feature type="signal peptide" evidence="2">
    <location>
        <begin position="1"/>
        <end position="18"/>
    </location>
</feature>
<gene>
    <name evidence="3" type="ORF">BDEG_21981</name>
</gene>
<proteinExistence type="predicted"/>
<feature type="compositionally biased region" description="Low complexity" evidence="1">
    <location>
        <begin position="23"/>
        <end position="36"/>
    </location>
</feature>
<evidence type="ECO:0000313" key="3">
    <source>
        <dbReference type="EMBL" id="OAJ38012.1"/>
    </source>
</evidence>
<dbReference type="EMBL" id="DS022301">
    <property type="protein sequence ID" value="OAJ38012.1"/>
    <property type="molecule type" value="Genomic_DNA"/>
</dbReference>
<feature type="region of interest" description="Disordered" evidence="1">
    <location>
        <begin position="21"/>
        <end position="44"/>
    </location>
</feature>
<feature type="chain" id="PRO_5008077560" evidence="2">
    <location>
        <begin position="19"/>
        <end position="181"/>
    </location>
</feature>
<evidence type="ECO:0000313" key="4">
    <source>
        <dbReference type="Proteomes" id="UP000077115"/>
    </source>
</evidence>
<dbReference type="AlphaFoldDB" id="A0A177WE46"/>
<reference evidence="3 4" key="1">
    <citation type="submission" date="2006-10" db="EMBL/GenBank/DDBJ databases">
        <title>The Genome Sequence of Batrachochytrium dendrobatidis JEL423.</title>
        <authorList>
            <consortium name="The Broad Institute Genome Sequencing Platform"/>
            <person name="Birren B."/>
            <person name="Lander E."/>
            <person name="Galagan J."/>
            <person name="Cuomo C."/>
            <person name="Devon K."/>
            <person name="Jaffe D."/>
            <person name="Butler J."/>
            <person name="Alvarez P."/>
            <person name="Gnerre S."/>
            <person name="Grabherr M."/>
            <person name="Kleber M."/>
            <person name="Mauceli E."/>
            <person name="Brockman W."/>
            <person name="Young S."/>
            <person name="LaButti K."/>
            <person name="Sykes S."/>
            <person name="DeCaprio D."/>
            <person name="Crawford M."/>
            <person name="Koehrsen M."/>
            <person name="Engels R."/>
            <person name="Montgomery P."/>
            <person name="Pearson M."/>
            <person name="Howarth C."/>
            <person name="Larson L."/>
            <person name="White J."/>
            <person name="O'Leary S."/>
            <person name="Kodira C."/>
            <person name="Zeng Q."/>
            <person name="Yandava C."/>
            <person name="Alvarado L."/>
            <person name="Longcore J."/>
            <person name="James T."/>
        </authorList>
    </citation>
    <scope>NUCLEOTIDE SEQUENCE [LARGE SCALE GENOMIC DNA]</scope>
    <source>
        <strain evidence="3 4">JEL423</strain>
    </source>
</reference>
<keyword evidence="2" id="KW-0732">Signal</keyword>
<evidence type="ECO:0000256" key="2">
    <source>
        <dbReference type="SAM" id="SignalP"/>
    </source>
</evidence>
<sequence>MNPTLLYVVSIFLVSASALNPVSQSSSPLSDSLSLSHIQRRSPQPPRLQAYRLWNQAAQETTLAMSKFKISARTLQESIKLFLAQQEKIERFGGLSETERMVKHDETPSVQEIRLRSDLEKMIDAKQKLDYAREVQSKALEAKNAVSKGNHATPPSSPALSSIPEEPVKKSAFEITSVKDI</sequence>
<reference evidence="3 4" key="2">
    <citation type="submission" date="2016-05" db="EMBL/GenBank/DDBJ databases">
        <title>Lineage-specific infection strategies underlie the spectrum of fungal disease in amphibians.</title>
        <authorList>
            <person name="Cuomo C.A."/>
            <person name="Farrer R.A."/>
            <person name="James T."/>
            <person name="Longcore J."/>
            <person name="Birren B."/>
        </authorList>
    </citation>
    <scope>NUCLEOTIDE SEQUENCE [LARGE SCALE GENOMIC DNA]</scope>
    <source>
        <strain evidence="3 4">JEL423</strain>
    </source>
</reference>
<name>A0A177WE46_BATDL</name>
<evidence type="ECO:0000256" key="1">
    <source>
        <dbReference type="SAM" id="MobiDB-lite"/>
    </source>
</evidence>
<feature type="region of interest" description="Disordered" evidence="1">
    <location>
        <begin position="142"/>
        <end position="166"/>
    </location>
</feature>
<dbReference type="Proteomes" id="UP000077115">
    <property type="component" value="Unassembled WGS sequence"/>
</dbReference>
<protein>
    <submittedName>
        <fullName evidence="3">Uncharacterized protein</fullName>
    </submittedName>
</protein>
<accession>A0A177WE46</accession>
<dbReference type="VEuPathDB" id="FungiDB:BDEG_21981"/>
<organism evidence="3 4">
    <name type="scientific">Batrachochytrium dendrobatidis (strain JEL423)</name>
    <dbReference type="NCBI Taxonomy" id="403673"/>
    <lineage>
        <taxon>Eukaryota</taxon>
        <taxon>Fungi</taxon>
        <taxon>Fungi incertae sedis</taxon>
        <taxon>Chytridiomycota</taxon>
        <taxon>Chytridiomycota incertae sedis</taxon>
        <taxon>Chytridiomycetes</taxon>
        <taxon>Rhizophydiales</taxon>
        <taxon>Rhizophydiales incertae sedis</taxon>
        <taxon>Batrachochytrium</taxon>
    </lineage>
</organism>